<name>A0A9D3YJI6_DREPO</name>
<dbReference type="Proteomes" id="UP000828390">
    <property type="component" value="Unassembled WGS sequence"/>
</dbReference>
<dbReference type="EMBL" id="JAIWYP010000015">
    <property type="protein sequence ID" value="KAH3701136.1"/>
    <property type="molecule type" value="Genomic_DNA"/>
</dbReference>
<feature type="region of interest" description="Disordered" evidence="1">
    <location>
        <begin position="17"/>
        <end position="84"/>
    </location>
</feature>
<gene>
    <name evidence="2" type="ORF">DPMN_076120</name>
</gene>
<evidence type="ECO:0000313" key="2">
    <source>
        <dbReference type="EMBL" id="KAH3701136.1"/>
    </source>
</evidence>
<organism evidence="2 3">
    <name type="scientific">Dreissena polymorpha</name>
    <name type="common">Zebra mussel</name>
    <name type="synonym">Mytilus polymorpha</name>
    <dbReference type="NCBI Taxonomy" id="45954"/>
    <lineage>
        <taxon>Eukaryota</taxon>
        <taxon>Metazoa</taxon>
        <taxon>Spiralia</taxon>
        <taxon>Lophotrochozoa</taxon>
        <taxon>Mollusca</taxon>
        <taxon>Bivalvia</taxon>
        <taxon>Autobranchia</taxon>
        <taxon>Heteroconchia</taxon>
        <taxon>Euheterodonta</taxon>
        <taxon>Imparidentia</taxon>
        <taxon>Neoheterodontei</taxon>
        <taxon>Myida</taxon>
        <taxon>Dreissenoidea</taxon>
        <taxon>Dreissenidae</taxon>
        <taxon>Dreissena</taxon>
    </lineage>
</organism>
<keyword evidence="3" id="KW-1185">Reference proteome</keyword>
<accession>A0A9D3YJI6</accession>
<protein>
    <submittedName>
        <fullName evidence="2">Uncharacterized protein</fullName>
    </submittedName>
</protein>
<evidence type="ECO:0000256" key="1">
    <source>
        <dbReference type="SAM" id="MobiDB-lite"/>
    </source>
</evidence>
<feature type="compositionally biased region" description="Polar residues" evidence="1">
    <location>
        <begin position="24"/>
        <end position="39"/>
    </location>
</feature>
<proteinExistence type="predicted"/>
<comment type="caution">
    <text evidence="2">The sequence shown here is derived from an EMBL/GenBank/DDBJ whole genome shotgun (WGS) entry which is preliminary data.</text>
</comment>
<evidence type="ECO:0000313" key="3">
    <source>
        <dbReference type="Proteomes" id="UP000828390"/>
    </source>
</evidence>
<dbReference type="AlphaFoldDB" id="A0A9D3YJI6"/>
<reference evidence="2" key="2">
    <citation type="submission" date="2020-11" db="EMBL/GenBank/DDBJ databases">
        <authorList>
            <person name="McCartney M.A."/>
            <person name="Auch B."/>
            <person name="Kono T."/>
            <person name="Mallez S."/>
            <person name="Becker A."/>
            <person name="Gohl D.M."/>
            <person name="Silverstein K.A.T."/>
            <person name="Koren S."/>
            <person name="Bechman K.B."/>
            <person name="Herman A."/>
            <person name="Abrahante J.E."/>
            <person name="Garbe J."/>
        </authorList>
    </citation>
    <scope>NUCLEOTIDE SEQUENCE</scope>
    <source>
        <strain evidence="2">Duluth1</strain>
        <tissue evidence="2">Whole animal</tissue>
    </source>
</reference>
<sequence>MQQLMKKIESLVRKLEDLKKEGQTGRQISNERAANNTCEYRQRGLQRGGYRRRPNYYQNNRNDDHTANPDKSTKNQPASKEHLN</sequence>
<feature type="compositionally biased region" description="Basic and acidic residues" evidence="1">
    <location>
        <begin position="61"/>
        <end position="84"/>
    </location>
</feature>
<reference evidence="2" key="1">
    <citation type="journal article" date="2019" name="bioRxiv">
        <title>The Genome of the Zebra Mussel, Dreissena polymorpha: A Resource for Invasive Species Research.</title>
        <authorList>
            <person name="McCartney M.A."/>
            <person name="Auch B."/>
            <person name="Kono T."/>
            <person name="Mallez S."/>
            <person name="Zhang Y."/>
            <person name="Obille A."/>
            <person name="Becker A."/>
            <person name="Abrahante J.E."/>
            <person name="Garbe J."/>
            <person name="Badalamenti J.P."/>
            <person name="Herman A."/>
            <person name="Mangelson H."/>
            <person name="Liachko I."/>
            <person name="Sullivan S."/>
            <person name="Sone E.D."/>
            <person name="Koren S."/>
            <person name="Silverstein K.A.T."/>
            <person name="Beckman K.B."/>
            <person name="Gohl D.M."/>
        </authorList>
    </citation>
    <scope>NUCLEOTIDE SEQUENCE</scope>
    <source>
        <strain evidence="2">Duluth1</strain>
        <tissue evidence="2">Whole animal</tissue>
    </source>
</reference>